<name>A0A8H2QSX8_9FIRM</name>
<feature type="binding site" evidence="7">
    <location>
        <begin position="539"/>
        <end position="542"/>
    </location>
    <ligand>
        <name>ATP</name>
        <dbReference type="ChEBI" id="CHEBI:30616"/>
    </ligand>
</feature>
<evidence type="ECO:0000313" key="9">
    <source>
        <dbReference type="EMBL" id="VFB16330.1"/>
    </source>
</evidence>
<comment type="similarity">
    <text evidence="1 7">Belongs to the class-II aminoacyl-tRNA synthetase family. Type 1 subfamily.</text>
</comment>
<keyword evidence="3 7" id="KW-0547">Nucleotide-binding</keyword>
<dbReference type="Gene3D" id="3.30.930.10">
    <property type="entry name" value="Bira Bifunctional Protein, Domain 2"/>
    <property type="match status" value="1"/>
</dbReference>
<dbReference type="SUPFAM" id="SSF55681">
    <property type="entry name" value="Class II aaRS and biotin synthetases"/>
    <property type="match status" value="1"/>
</dbReference>
<dbReference type="GO" id="GO:0005737">
    <property type="term" value="C:cytoplasm"/>
    <property type="evidence" value="ECO:0007669"/>
    <property type="project" value="UniProtKB-SubCell"/>
</dbReference>
<dbReference type="Pfam" id="PF01336">
    <property type="entry name" value="tRNA_anti-codon"/>
    <property type="match status" value="1"/>
</dbReference>
<dbReference type="Proteomes" id="UP000377798">
    <property type="component" value="Unassembled WGS sequence"/>
</dbReference>
<dbReference type="SUPFAM" id="SSF50249">
    <property type="entry name" value="Nucleic acid-binding proteins"/>
    <property type="match status" value="1"/>
</dbReference>
<comment type="subunit">
    <text evidence="7">Homodimer.</text>
</comment>
<dbReference type="EC" id="6.1.1.12" evidence="7"/>
<protein>
    <recommendedName>
        <fullName evidence="7">Aspartate--tRNA ligase</fullName>
        <ecNumber evidence="7">6.1.1.12</ecNumber>
    </recommendedName>
    <alternativeName>
        <fullName evidence="7">Aspartyl-tRNA synthetase</fullName>
        <shortName evidence="7">AspRS</shortName>
    </alternativeName>
</protein>
<dbReference type="HAMAP" id="MF_00044">
    <property type="entry name" value="Asp_tRNA_synth_type1"/>
    <property type="match status" value="1"/>
</dbReference>
<comment type="function">
    <text evidence="7">Catalyzes the attachment of L-aspartate to tRNA(Asp) in a two-step reaction: L-aspartate is first activated by ATP to form Asp-AMP and then transferred to the acceptor end of tRNA(Asp).</text>
</comment>
<feature type="region of interest" description="Aspartate" evidence="7">
    <location>
        <begin position="204"/>
        <end position="207"/>
    </location>
</feature>
<dbReference type="Pfam" id="PF00152">
    <property type="entry name" value="tRNA-synt_2"/>
    <property type="match status" value="1"/>
</dbReference>
<dbReference type="CDD" id="cd04317">
    <property type="entry name" value="EcAspRS_like_N"/>
    <property type="match status" value="1"/>
</dbReference>
<dbReference type="GO" id="GO:0016740">
    <property type="term" value="F:transferase activity"/>
    <property type="evidence" value="ECO:0007669"/>
    <property type="project" value="UniProtKB-ARBA"/>
</dbReference>
<feature type="binding site" evidence="7">
    <location>
        <position position="453"/>
    </location>
    <ligand>
        <name>L-aspartate</name>
        <dbReference type="ChEBI" id="CHEBI:29991"/>
    </ligand>
</feature>
<dbReference type="GO" id="GO:0003676">
    <property type="term" value="F:nucleic acid binding"/>
    <property type="evidence" value="ECO:0007669"/>
    <property type="project" value="InterPro"/>
</dbReference>
<dbReference type="InterPro" id="IPR006195">
    <property type="entry name" value="aa-tRNA-synth_II"/>
</dbReference>
<evidence type="ECO:0000256" key="5">
    <source>
        <dbReference type="ARBA" id="ARBA00022917"/>
    </source>
</evidence>
<dbReference type="GO" id="GO:0140096">
    <property type="term" value="F:catalytic activity, acting on a protein"/>
    <property type="evidence" value="ECO:0007669"/>
    <property type="project" value="UniProtKB-ARBA"/>
</dbReference>
<keyword evidence="4 7" id="KW-0067">ATP-binding</keyword>
<comment type="subcellular location">
    <subcellularLocation>
        <location evidence="7">Cytoplasm</location>
    </subcellularLocation>
</comment>
<evidence type="ECO:0000256" key="6">
    <source>
        <dbReference type="ARBA" id="ARBA00023146"/>
    </source>
</evidence>
<dbReference type="RefSeq" id="WP_131748930.1">
    <property type="nucleotide sequence ID" value="NZ_CAACYI010000001.1"/>
</dbReference>
<dbReference type="PRINTS" id="PR01042">
    <property type="entry name" value="TRNASYNTHASP"/>
</dbReference>
<dbReference type="InterPro" id="IPR012340">
    <property type="entry name" value="NA-bd_OB-fold"/>
</dbReference>
<feature type="binding site" evidence="7">
    <location>
        <position position="487"/>
    </location>
    <ligand>
        <name>ATP</name>
        <dbReference type="ChEBI" id="CHEBI:30616"/>
    </ligand>
</feature>
<feature type="binding site" evidence="7">
    <location>
        <position position="180"/>
    </location>
    <ligand>
        <name>L-aspartate</name>
        <dbReference type="ChEBI" id="CHEBI:29991"/>
    </ligand>
</feature>
<comment type="caution">
    <text evidence="7">Lacks conserved residue(s) required for the propagation of feature annotation.</text>
</comment>
<dbReference type="Gene3D" id="3.30.1360.30">
    <property type="entry name" value="GAD-like domain"/>
    <property type="match status" value="1"/>
</dbReference>
<accession>A0A8H2QSX8</accession>
<dbReference type="GO" id="GO:0005524">
    <property type="term" value="F:ATP binding"/>
    <property type="evidence" value="ECO:0007669"/>
    <property type="project" value="UniProtKB-UniRule"/>
</dbReference>
<dbReference type="NCBIfam" id="TIGR00459">
    <property type="entry name" value="aspS_bact"/>
    <property type="match status" value="1"/>
</dbReference>
<sequence>MLDHLGNWSRNHYCGVLREKNIGESVCLMGWVQKERDLGSLIFVDLRDFSGIVQLVFNNDTDSALYEKAQGLRSEFVIAVKGKPRERSNKNPNIPTGNIEVLVDELKILNTSEVPPIYVKDGDNVDETMRLKYRTLDLRKPEMQRNLRLRSKISQLTRNFFIDHNFVEIETPMLTKPTPEGARDYLVPSRINKGKFYALPQSPQLMKQLLMVGGFDRYIQITKCFRDEDLRANRQPEFTQIDMEMSFMSQEEIMDLNEEFIQMLYREIKGVELSSPFKKLPYNEAMDRFGSDKPDLRFAMEIQNISQLVKDSSFKVFSEATKDGKSVRCLLAKGLGKDLSRKKIDKLEDFVKTYGAKGLAWIKINEDGIQSPIAKFLDKELDAIIESLEAEVGDIILIVADEDSTVLAALGALRLHLAREFNLIDENHDEILWITDFPQFEYSQEENRYVAMHHPFTHPLEEDIPKLEENPSEVRAKAYDLVINGDEVGGGSIRINNSDLQEKMFKALGFSKEDAEEKFGFLLDAFKYGAPPHGGIAYGLDRLTMIFTGADNIRDVIAFPKTQSATCLMTGAPVEVSDKQLDELNIEVK</sequence>
<dbReference type="Gene3D" id="2.40.50.140">
    <property type="entry name" value="Nucleic acid-binding proteins"/>
    <property type="match status" value="1"/>
</dbReference>
<keyword evidence="5 7" id="KW-0648">Protein biosynthesis</keyword>
<feature type="binding site" evidence="7">
    <location>
        <position position="494"/>
    </location>
    <ligand>
        <name>L-aspartate</name>
        <dbReference type="ChEBI" id="CHEBI:29991"/>
    </ligand>
</feature>
<feature type="domain" description="Aminoacyl-transfer RNA synthetases class-II family profile" evidence="8">
    <location>
        <begin position="147"/>
        <end position="560"/>
    </location>
</feature>
<comment type="catalytic activity">
    <reaction evidence="7">
        <text>tRNA(Asp) + L-aspartate + ATP = L-aspartyl-tRNA(Asp) + AMP + diphosphate</text>
        <dbReference type="Rhea" id="RHEA:19649"/>
        <dbReference type="Rhea" id="RHEA-COMP:9660"/>
        <dbReference type="Rhea" id="RHEA-COMP:9678"/>
        <dbReference type="ChEBI" id="CHEBI:29991"/>
        <dbReference type="ChEBI" id="CHEBI:30616"/>
        <dbReference type="ChEBI" id="CHEBI:33019"/>
        <dbReference type="ChEBI" id="CHEBI:78442"/>
        <dbReference type="ChEBI" id="CHEBI:78516"/>
        <dbReference type="ChEBI" id="CHEBI:456215"/>
        <dbReference type="EC" id="6.1.1.12"/>
    </reaction>
</comment>
<dbReference type="PANTHER" id="PTHR22594:SF5">
    <property type="entry name" value="ASPARTATE--TRNA LIGASE, MITOCHONDRIAL"/>
    <property type="match status" value="1"/>
</dbReference>
<evidence type="ECO:0000256" key="3">
    <source>
        <dbReference type="ARBA" id="ARBA00022741"/>
    </source>
</evidence>
<dbReference type="GO" id="GO:0006422">
    <property type="term" value="P:aspartyl-tRNA aminoacylation"/>
    <property type="evidence" value="ECO:0007669"/>
    <property type="project" value="UniProtKB-UniRule"/>
</dbReference>
<dbReference type="InterPro" id="IPR047090">
    <property type="entry name" value="AspRS_core"/>
</dbReference>
<dbReference type="InterPro" id="IPR004364">
    <property type="entry name" value="Aa-tRNA-synt_II"/>
</dbReference>
<keyword evidence="10" id="KW-1185">Reference proteome</keyword>
<evidence type="ECO:0000313" key="10">
    <source>
        <dbReference type="Proteomes" id="UP000377798"/>
    </source>
</evidence>
<reference evidence="9 10" key="1">
    <citation type="submission" date="2019-02" db="EMBL/GenBank/DDBJ databases">
        <authorList>
            <consortium name="Pathogen Informatics"/>
        </authorList>
    </citation>
    <scope>NUCLEOTIDE SEQUENCE [LARGE SCALE GENOMIC DNA]</scope>
    <source>
        <strain evidence="9 10">3012STDY7089603</strain>
    </source>
</reference>
<organism evidence="9 10">
    <name type="scientific">Urinicoccus massiliensis</name>
    <dbReference type="NCBI Taxonomy" id="1723382"/>
    <lineage>
        <taxon>Bacteria</taxon>
        <taxon>Bacillati</taxon>
        <taxon>Bacillota</taxon>
        <taxon>Tissierellia</taxon>
        <taxon>Tissierellales</taxon>
        <taxon>Peptoniphilaceae</taxon>
        <taxon>Urinicoccus</taxon>
    </lineage>
</organism>
<feature type="binding site" evidence="7">
    <location>
        <position position="235"/>
    </location>
    <ligand>
        <name>ATP</name>
        <dbReference type="ChEBI" id="CHEBI:30616"/>
    </ligand>
</feature>
<dbReference type="GO" id="GO:0004815">
    <property type="term" value="F:aspartate-tRNA ligase activity"/>
    <property type="evidence" value="ECO:0007669"/>
    <property type="project" value="UniProtKB-UniRule"/>
</dbReference>
<proteinExistence type="inferred from homology"/>
<dbReference type="InterPro" id="IPR029351">
    <property type="entry name" value="GAD_dom"/>
</dbReference>
<evidence type="ECO:0000256" key="4">
    <source>
        <dbReference type="ARBA" id="ARBA00022840"/>
    </source>
</evidence>
<keyword evidence="7" id="KW-0963">Cytoplasm</keyword>
<dbReference type="CDD" id="cd00777">
    <property type="entry name" value="AspRS_core"/>
    <property type="match status" value="1"/>
</dbReference>
<dbReference type="InterPro" id="IPR004524">
    <property type="entry name" value="Asp-tRNA-ligase_1"/>
</dbReference>
<evidence type="ECO:0000259" key="8">
    <source>
        <dbReference type="PROSITE" id="PS50862"/>
    </source>
</evidence>
<dbReference type="InterPro" id="IPR047089">
    <property type="entry name" value="Asp-tRNA-ligase_1_N"/>
</dbReference>
<evidence type="ECO:0000256" key="7">
    <source>
        <dbReference type="HAMAP-Rule" id="MF_00044"/>
    </source>
</evidence>
<dbReference type="EMBL" id="CAACYI010000001">
    <property type="protein sequence ID" value="VFB16330.1"/>
    <property type="molecule type" value="Genomic_DNA"/>
</dbReference>
<feature type="binding site" evidence="7">
    <location>
        <begin position="226"/>
        <end position="228"/>
    </location>
    <ligand>
        <name>ATP</name>
        <dbReference type="ChEBI" id="CHEBI:30616"/>
    </ligand>
</feature>
<comment type="caution">
    <text evidence="9">The sequence shown here is derived from an EMBL/GenBank/DDBJ whole genome shotgun (WGS) entry which is preliminary data.</text>
</comment>
<dbReference type="InterPro" id="IPR002312">
    <property type="entry name" value="Asp/Asn-tRNA-synth_IIb"/>
</dbReference>
<evidence type="ECO:0000256" key="1">
    <source>
        <dbReference type="ARBA" id="ARBA00006303"/>
    </source>
</evidence>
<evidence type="ECO:0000256" key="2">
    <source>
        <dbReference type="ARBA" id="ARBA00022598"/>
    </source>
</evidence>
<dbReference type="NCBIfam" id="NF001750">
    <property type="entry name" value="PRK00476.1"/>
    <property type="match status" value="1"/>
</dbReference>
<dbReference type="PANTHER" id="PTHR22594">
    <property type="entry name" value="ASPARTYL/LYSYL-TRNA SYNTHETASE"/>
    <property type="match status" value="1"/>
</dbReference>
<dbReference type="InterPro" id="IPR004365">
    <property type="entry name" value="NA-bd_OB_tRNA"/>
</dbReference>
<dbReference type="SUPFAM" id="SSF55261">
    <property type="entry name" value="GAD domain-like"/>
    <property type="match status" value="1"/>
</dbReference>
<dbReference type="InterPro" id="IPR045864">
    <property type="entry name" value="aa-tRNA-synth_II/BPL/LPL"/>
</dbReference>
<dbReference type="PROSITE" id="PS50862">
    <property type="entry name" value="AA_TRNA_LIGASE_II"/>
    <property type="match status" value="1"/>
</dbReference>
<gene>
    <name evidence="7 9" type="primary">aspS</name>
    <name evidence="9" type="ORF">NCTC13150_00852</name>
</gene>
<feature type="binding site" evidence="7">
    <location>
        <position position="226"/>
    </location>
    <ligand>
        <name>L-aspartate</name>
        <dbReference type="ChEBI" id="CHEBI:29991"/>
    </ligand>
</feature>
<keyword evidence="6 7" id="KW-0030">Aminoacyl-tRNA synthetase</keyword>
<keyword evidence="2 7" id="KW-0436">Ligase</keyword>
<dbReference type="Pfam" id="PF02938">
    <property type="entry name" value="GAD"/>
    <property type="match status" value="1"/>
</dbReference>
<dbReference type="InterPro" id="IPR004115">
    <property type="entry name" value="GAD-like_sf"/>
</dbReference>
<dbReference type="AlphaFoldDB" id="A0A8H2QSX8"/>